<gene>
    <name evidence="8" type="ORF">HK415_21965</name>
</gene>
<proteinExistence type="predicted"/>
<evidence type="ECO:0000256" key="4">
    <source>
        <dbReference type="ARBA" id="ARBA00022737"/>
    </source>
</evidence>
<dbReference type="Gene3D" id="3.40.50.300">
    <property type="entry name" value="P-loop containing nucleotide triphosphate hydrolases"/>
    <property type="match status" value="2"/>
</dbReference>
<dbReference type="PANTHER" id="PTHR42926">
    <property type="match status" value="1"/>
</dbReference>
<evidence type="ECO:0000256" key="1">
    <source>
        <dbReference type="ARBA" id="ARBA00012513"/>
    </source>
</evidence>
<dbReference type="PROSITE" id="PS51146">
    <property type="entry name" value="KAIC"/>
    <property type="match status" value="2"/>
</dbReference>
<evidence type="ECO:0000256" key="6">
    <source>
        <dbReference type="ARBA" id="ARBA00022801"/>
    </source>
</evidence>
<evidence type="ECO:0000259" key="7">
    <source>
        <dbReference type="PROSITE" id="PS51146"/>
    </source>
</evidence>
<evidence type="ECO:0000256" key="5">
    <source>
        <dbReference type="ARBA" id="ARBA00022777"/>
    </source>
</evidence>
<keyword evidence="4" id="KW-0677">Repeat</keyword>
<dbReference type="AlphaFoldDB" id="A0A849KKC8"/>
<reference evidence="8 9" key="2">
    <citation type="submission" date="2020-06" db="EMBL/GenBank/DDBJ databases">
        <title>Ramlibacter rhizophilus sp. nov., isolated from rhizosphere soil of national flower Mugunghwa from South Korea.</title>
        <authorList>
            <person name="Zheng-Fei Y."/>
            <person name="Huan T."/>
        </authorList>
    </citation>
    <scope>NUCLEOTIDE SEQUENCE [LARGE SCALE GENOMIC DNA]</scope>
    <source>
        <strain evidence="8 9">B156</strain>
    </source>
</reference>
<dbReference type="GO" id="GO:0005524">
    <property type="term" value="F:ATP binding"/>
    <property type="evidence" value="ECO:0007669"/>
    <property type="project" value="InterPro"/>
</dbReference>
<dbReference type="InterPro" id="IPR010624">
    <property type="entry name" value="KaiC_dom"/>
</dbReference>
<dbReference type="InterPro" id="IPR030665">
    <property type="entry name" value="KaiC"/>
</dbReference>
<evidence type="ECO:0000256" key="3">
    <source>
        <dbReference type="ARBA" id="ARBA00022679"/>
    </source>
</evidence>
<accession>A0A849KKC8</accession>
<dbReference type="SMART" id="SM00382">
    <property type="entry name" value="AAA"/>
    <property type="match status" value="2"/>
</dbReference>
<dbReference type="GO" id="GO:0016787">
    <property type="term" value="F:hydrolase activity"/>
    <property type="evidence" value="ECO:0007669"/>
    <property type="project" value="UniProtKB-KW"/>
</dbReference>
<organism evidence="8 9">
    <name type="scientific">Ramlibacter montanisoli</name>
    <dbReference type="NCBI Taxonomy" id="2732512"/>
    <lineage>
        <taxon>Bacteria</taxon>
        <taxon>Pseudomonadati</taxon>
        <taxon>Pseudomonadota</taxon>
        <taxon>Betaproteobacteria</taxon>
        <taxon>Burkholderiales</taxon>
        <taxon>Comamonadaceae</taxon>
        <taxon>Ramlibacter</taxon>
    </lineage>
</organism>
<dbReference type="Proteomes" id="UP000552954">
    <property type="component" value="Unassembled WGS sequence"/>
</dbReference>
<evidence type="ECO:0000256" key="2">
    <source>
        <dbReference type="ARBA" id="ARBA00022553"/>
    </source>
</evidence>
<dbReference type="RefSeq" id="WP_171562898.1">
    <property type="nucleotide sequence ID" value="NZ_JABFCS010000001.1"/>
</dbReference>
<dbReference type="SUPFAM" id="SSF52540">
    <property type="entry name" value="P-loop containing nucleoside triphosphate hydrolases"/>
    <property type="match status" value="2"/>
</dbReference>
<reference evidence="8 9" key="1">
    <citation type="submission" date="2020-05" db="EMBL/GenBank/DDBJ databases">
        <authorList>
            <person name="Khan S.A."/>
            <person name="Jeon C.O."/>
            <person name="Chun B.H."/>
        </authorList>
    </citation>
    <scope>NUCLEOTIDE SEQUENCE [LARGE SCALE GENOMIC DNA]</scope>
    <source>
        <strain evidence="8 9">B156</strain>
    </source>
</reference>
<keyword evidence="5" id="KW-0418">Kinase</keyword>
<protein>
    <recommendedName>
        <fullName evidence="1">non-specific serine/threonine protein kinase</fullName>
        <ecNumber evidence="1">2.7.11.1</ecNumber>
    </recommendedName>
</protein>
<evidence type="ECO:0000313" key="9">
    <source>
        <dbReference type="Proteomes" id="UP000552954"/>
    </source>
</evidence>
<dbReference type="InterPro" id="IPR003593">
    <property type="entry name" value="AAA+_ATPase"/>
</dbReference>
<dbReference type="CDD" id="cd19488">
    <property type="entry name" value="KaiC-like_N"/>
    <property type="match status" value="1"/>
</dbReference>
<sequence>MSKQSPTELLSTGIPGLDVVLGGGLAPNRIYLIEGEPGTGKTTTGLQFLREGVARGETVVYITLAETGEELSAVAASHGWTLDGILLHEVLPTEDLLRDDQQYTMFHPSEVEMANTTQLILSAIDNNKPTRVVLDSLSELQLLADTPLRYRRQVLALKQFFAKRNCTVMLLDDRTAASADLQVRSIAHAVIQFDLAVKDYGAERRRVRVIKYRGRNAIGGMHDYNITQGGIVVHPRLVAAESRVLRAAGQVTSGLEPLDNLLGGGLEQGTSTLIVGPPGTGKSSLAAQFVSAVNKEGGKAAMFLFEESKSNLLNRADGLNMDLRGAIAAGQLTIQQVDPAELSPGQFSAAVIKAERDGARIVVIDSLNGYMNAVPDERFLTTHMHELLTYLGQRGVVTILVGIQQGMLGGPMSSAMDASYLADNVLMLRYFEDDGEVRQAVSVFKKRGSMHERTIRRFSMSSKGIEVGEVLRGYRGILTGVPVPRAMAANTDEALKAR</sequence>
<dbReference type="EMBL" id="JABFCS010000001">
    <property type="protein sequence ID" value="NNU45245.1"/>
    <property type="molecule type" value="Genomic_DNA"/>
</dbReference>
<dbReference type="InterPro" id="IPR051347">
    <property type="entry name" value="Circadian_clock_KaiC-rel"/>
</dbReference>
<comment type="caution">
    <text evidence="8">The sequence shown here is derived from an EMBL/GenBank/DDBJ whole genome shotgun (WGS) entry which is preliminary data.</text>
</comment>
<dbReference type="Pfam" id="PF06745">
    <property type="entry name" value="ATPase"/>
    <property type="match status" value="2"/>
</dbReference>
<evidence type="ECO:0000313" key="8">
    <source>
        <dbReference type="EMBL" id="NNU45245.1"/>
    </source>
</evidence>
<dbReference type="InterPro" id="IPR014774">
    <property type="entry name" value="KaiC-like_dom"/>
</dbReference>
<keyword evidence="3" id="KW-0808">Transferase</keyword>
<dbReference type="PANTHER" id="PTHR42926:SF1">
    <property type="entry name" value="CIRCADIAN CLOCK OSCILLATOR PROTEIN KAIC 1"/>
    <property type="match status" value="1"/>
</dbReference>
<dbReference type="GO" id="GO:0004674">
    <property type="term" value="F:protein serine/threonine kinase activity"/>
    <property type="evidence" value="ECO:0007669"/>
    <property type="project" value="UniProtKB-EC"/>
</dbReference>
<keyword evidence="2" id="KW-0597">Phosphoprotein</keyword>
<keyword evidence="9" id="KW-1185">Reference proteome</keyword>
<dbReference type="EC" id="2.7.11.1" evidence="1"/>
<feature type="domain" description="KaiC" evidence="7">
    <location>
        <begin position="249"/>
        <end position="481"/>
    </location>
</feature>
<feature type="domain" description="KaiC" evidence="7">
    <location>
        <begin position="8"/>
        <end position="247"/>
    </location>
</feature>
<dbReference type="InterPro" id="IPR027417">
    <property type="entry name" value="P-loop_NTPase"/>
</dbReference>
<name>A0A849KKC8_9BURK</name>
<dbReference type="PIRSF" id="PIRSF039117">
    <property type="entry name" value="KaiC"/>
    <property type="match status" value="1"/>
</dbReference>
<keyword evidence="6" id="KW-0378">Hydrolase</keyword>